<dbReference type="UniPathway" id="UPA00359">
    <property type="reaction ID" value="UER00482"/>
</dbReference>
<evidence type="ECO:0000313" key="14">
    <source>
        <dbReference type="Proteomes" id="UP000254186"/>
    </source>
</evidence>
<evidence type="ECO:0000313" key="13">
    <source>
        <dbReference type="EMBL" id="STP02962.1"/>
    </source>
</evidence>
<evidence type="ECO:0000256" key="10">
    <source>
        <dbReference type="ARBA" id="ARBA00022840"/>
    </source>
</evidence>
<evidence type="ECO:0000256" key="1">
    <source>
        <dbReference type="ARBA" id="ARBA00002274"/>
    </source>
</evidence>
<evidence type="ECO:0000256" key="2">
    <source>
        <dbReference type="ARBA" id="ARBA00004870"/>
    </source>
</evidence>
<name>A0A377JHF2_HAEPA</name>
<dbReference type="PANTHER" id="PTHR42724:SF1">
    <property type="entry name" value="TETRAACYLDISACCHARIDE 4'-KINASE, MITOCHONDRIAL-RELATED"/>
    <property type="match status" value="1"/>
</dbReference>
<keyword evidence="10" id="KW-0067">ATP-binding</keyword>
<keyword evidence="5" id="KW-0444">Lipid biosynthesis</keyword>
<evidence type="ECO:0000256" key="6">
    <source>
        <dbReference type="ARBA" id="ARBA00022556"/>
    </source>
</evidence>
<dbReference type="EMBL" id="UGHY01000002">
    <property type="protein sequence ID" value="STP02962.1"/>
    <property type="molecule type" value="Genomic_DNA"/>
</dbReference>
<keyword evidence="8" id="KW-0547">Nucleotide-binding</keyword>
<dbReference type="AlphaFoldDB" id="A0A377JHF2"/>
<evidence type="ECO:0000256" key="3">
    <source>
        <dbReference type="ARBA" id="ARBA00012071"/>
    </source>
</evidence>
<proteinExistence type="predicted"/>
<protein>
    <recommendedName>
        <fullName evidence="4 12">Tetraacyldisaccharide 4'-kinase</fullName>
        <ecNumber evidence="3 12">2.7.1.130</ecNumber>
    </recommendedName>
</protein>
<reference evidence="13 14" key="1">
    <citation type="submission" date="2018-06" db="EMBL/GenBank/DDBJ databases">
        <authorList>
            <consortium name="Pathogen Informatics"/>
            <person name="Doyle S."/>
        </authorList>
    </citation>
    <scope>NUCLEOTIDE SEQUENCE [LARGE SCALE GENOMIC DNA]</scope>
    <source>
        <strain evidence="13 14">NCTC10672</strain>
    </source>
</reference>
<dbReference type="GO" id="GO:0005886">
    <property type="term" value="C:plasma membrane"/>
    <property type="evidence" value="ECO:0007669"/>
    <property type="project" value="TreeGrafter"/>
</dbReference>
<dbReference type="GO" id="GO:0009245">
    <property type="term" value="P:lipid A biosynthetic process"/>
    <property type="evidence" value="ECO:0007669"/>
    <property type="project" value="UniProtKB-UniRule"/>
</dbReference>
<keyword evidence="6" id="KW-0441">Lipid A biosynthesis</keyword>
<evidence type="ECO:0000256" key="8">
    <source>
        <dbReference type="ARBA" id="ARBA00022741"/>
    </source>
</evidence>
<dbReference type="EC" id="2.7.1.130" evidence="3 12"/>
<evidence type="ECO:0000256" key="12">
    <source>
        <dbReference type="NCBIfam" id="TIGR00682"/>
    </source>
</evidence>
<comment type="pathway">
    <text evidence="2">Glycolipid biosynthesis; lipid IV(A) biosynthesis; lipid IV(A) from (3R)-3-hydroxytetradecanoyl-[acyl-carrier-protein] and UDP-N-acetyl-alpha-D-glucosamine: step 6/6.</text>
</comment>
<dbReference type="PANTHER" id="PTHR42724">
    <property type="entry name" value="TETRAACYLDISACCHARIDE 4'-KINASE"/>
    <property type="match status" value="1"/>
</dbReference>
<evidence type="ECO:0000256" key="4">
    <source>
        <dbReference type="ARBA" id="ARBA00016436"/>
    </source>
</evidence>
<dbReference type="NCBIfam" id="TIGR00682">
    <property type="entry name" value="lpxK"/>
    <property type="match status" value="1"/>
</dbReference>
<dbReference type="GO" id="GO:0005524">
    <property type="term" value="F:ATP binding"/>
    <property type="evidence" value="ECO:0007669"/>
    <property type="project" value="UniProtKB-KW"/>
</dbReference>
<dbReference type="InterPro" id="IPR003758">
    <property type="entry name" value="LpxK"/>
</dbReference>
<gene>
    <name evidence="13" type="primary">lpxK_1</name>
    <name evidence="13" type="ORF">NCTC10672_00373</name>
</gene>
<keyword evidence="9 13" id="KW-0418">Kinase</keyword>
<accession>A0A377JHF2</accession>
<dbReference type="GO" id="GO:0009029">
    <property type="term" value="F:lipid-A 4'-kinase activity"/>
    <property type="evidence" value="ECO:0007669"/>
    <property type="project" value="UniProtKB-UniRule"/>
</dbReference>
<comment type="function">
    <text evidence="1">Transfers the gamma-phosphate of ATP to the 4'-position of a tetraacyldisaccharide 1-phosphate intermediate (termed DS-1-P) to form tetraacyldisaccharide 1,4'-bis-phosphate (lipid IVA).</text>
</comment>
<evidence type="ECO:0000256" key="9">
    <source>
        <dbReference type="ARBA" id="ARBA00022777"/>
    </source>
</evidence>
<evidence type="ECO:0000256" key="5">
    <source>
        <dbReference type="ARBA" id="ARBA00022516"/>
    </source>
</evidence>
<dbReference type="GO" id="GO:0009244">
    <property type="term" value="P:lipopolysaccharide core region biosynthetic process"/>
    <property type="evidence" value="ECO:0007669"/>
    <property type="project" value="TreeGrafter"/>
</dbReference>
<evidence type="ECO:0000256" key="7">
    <source>
        <dbReference type="ARBA" id="ARBA00022679"/>
    </source>
</evidence>
<sequence length="208" mass="23776">MVISPNRQQAIELLLKTQDCDLIISDDGLQHYKLRRDIEIVVMDAERALGNGFVLPAGPLRELPSRLKNVDFVITNGGKNAYSDAIMQLVPHYAINLVTAEKRLLSEFTQGLAIAGIGNPQRFFTMLENLNIRLENTKAFQDHQHFEPQLLEKLAENQPLFMTEKDAVKCQAFAKENWWYVPVDAEIVEAENQGQKLPQLWEKIRHLV</sequence>
<dbReference type="Proteomes" id="UP000254186">
    <property type="component" value="Unassembled WGS sequence"/>
</dbReference>
<keyword evidence="7 13" id="KW-0808">Transferase</keyword>
<dbReference type="Pfam" id="PF02606">
    <property type="entry name" value="LpxK"/>
    <property type="match status" value="1"/>
</dbReference>
<keyword evidence="11" id="KW-0443">Lipid metabolism</keyword>
<evidence type="ECO:0000256" key="11">
    <source>
        <dbReference type="ARBA" id="ARBA00023098"/>
    </source>
</evidence>
<organism evidence="13 14">
    <name type="scientific">Haemophilus parainfluenzae</name>
    <dbReference type="NCBI Taxonomy" id="729"/>
    <lineage>
        <taxon>Bacteria</taxon>
        <taxon>Pseudomonadati</taxon>
        <taxon>Pseudomonadota</taxon>
        <taxon>Gammaproteobacteria</taxon>
        <taxon>Pasteurellales</taxon>
        <taxon>Pasteurellaceae</taxon>
        <taxon>Haemophilus</taxon>
    </lineage>
</organism>